<organism evidence="1 2">
    <name type="scientific">Pseudomonas monteilii</name>
    <dbReference type="NCBI Taxonomy" id="76759"/>
    <lineage>
        <taxon>Bacteria</taxon>
        <taxon>Pseudomonadati</taxon>
        <taxon>Pseudomonadota</taxon>
        <taxon>Gammaproteobacteria</taxon>
        <taxon>Pseudomonadales</taxon>
        <taxon>Pseudomonadaceae</taxon>
        <taxon>Pseudomonas</taxon>
    </lineage>
</organism>
<reference evidence="1 2" key="1">
    <citation type="submission" date="2018-08" db="EMBL/GenBank/DDBJ databases">
        <title>Draft genome sequence of the cyanotroph, Pseudomonas monteilii BCN3.</title>
        <authorList>
            <person name="Jones L.B."/>
            <person name="Kunz D.A."/>
        </authorList>
    </citation>
    <scope>NUCLEOTIDE SEQUENCE [LARGE SCALE GENOMIC DNA]</scope>
    <source>
        <strain evidence="1 2">BCN3</strain>
    </source>
</reference>
<name>A0A399M2A3_9PSED</name>
<dbReference type="Gene3D" id="3.40.50.1820">
    <property type="entry name" value="alpha/beta hydrolase"/>
    <property type="match status" value="1"/>
</dbReference>
<dbReference type="Gene3D" id="1.25.40.10">
    <property type="entry name" value="Tetratricopeptide repeat domain"/>
    <property type="match status" value="1"/>
</dbReference>
<comment type="caution">
    <text evidence="1">The sequence shown here is derived from an EMBL/GenBank/DDBJ whole genome shotgun (WGS) entry which is preliminary data.</text>
</comment>
<evidence type="ECO:0000313" key="2">
    <source>
        <dbReference type="Proteomes" id="UP000265875"/>
    </source>
</evidence>
<accession>A0A399M2A3</accession>
<sequence length="383" mass="41791">MEMVLEQLEGPHYKLVPCPGATRLLVFFAGTNKTDGKFDFWRVGNAQSEHRLFLNNGRNEWYQNGIPGFADSVVDIGRKIENIATSLGAVEIVLHGVSMGGYAAALYAKLIGCKAMAFGFDSVLRIPHARSAQISKSIDLIFPDLSKISSQKSTTILHVAGEADAMDLKAARHLLGSEGVSTLTLRGVGHGGAPFIELKYGLSNYISTFSSSGKMPDVVEKGRSAHSDLIVRRLIDLHVSAKAKDWRQVESKARLVLDADPAHETANYWVGTALLESKLASEAIPFLASAVSSAPHFANAQYRLARAYMVRKDVERAKFHLSEHAKLSPDAALTQAFISDLTRTEGNVEAANDILMRAYRIDSTNKSVLERMKKYSLDSGLGL</sequence>
<dbReference type="AlphaFoldDB" id="A0A399M2A3"/>
<dbReference type="InterPro" id="IPR029058">
    <property type="entry name" value="AB_hydrolase_fold"/>
</dbReference>
<proteinExistence type="predicted"/>
<dbReference type="InterPro" id="IPR011990">
    <property type="entry name" value="TPR-like_helical_dom_sf"/>
</dbReference>
<gene>
    <name evidence="1" type="ORF">D0894_19305</name>
</gene>
<protein>
    <submittedName>
        <fullName evidence="1">Alpha/beta hydrolase</fullName>
    </submittedName>
</protein>
<dbReference type="SUPFAM" id="SSF48452">
    <property type="entry name" value="TPR-like"/>
    <property type="match status" value="1"/>
</dbReference>
<dbReference type="Proteomes" id="UP000265875">
    <property type="component" value="Unassembled WGS sequence"/>
</dbReference>
<dbReference type="GO" id="GO:0016787">
    <property type="term" value="F:hydrolase activity"/>
    <property type="evidence" value="ECO:0007669"/>
    <property type="project" value="UniProtKB-KW"/>
</dbReference>
<dbReference type="RefSeq" id="WP_119370946.1">
    <property type="nucleotide sequence ID" value="NZ_QWLL01000046.1"/>
</dbReference>
<dbReference type="SUPFAM" id="SSF53474">
    <property type="entry name" value="alpha/beta-Hydrolases"/>
    <property type="match status" value="1"/>
</dbReference>
<keyword evidence="1" id="KW-0378">Hydrolase</keyword>
<dbReference type="EMBL" id="QWLL01000046">
    <property type="protein sequence ID" value="RII75923.1"/>
    <property type="molecule type" value="Genomic_DNA"/>
</dbReference>
<dbReference type="Pfam" id="PF14559">
    <property type="entry name" value="TPR_19"/>
    <property type="match status" value="1"/>
</dbReference>
<evidence type="ECO:0000313" key="1">
    <source>
        <dbReference type="EMBL" id="RII75923.1"/>
    </source>
</evidence>